<accession>A0ABD4Z8T1</accession>
<dbReference type="AlphaFoldDB" id="A0ABD4Z8T1"/>
<organism evidence="1 2">
    <name type="scientific">Ignisphaera cupida</name>
    <dbReference type="NCBI Taxonomy" id="3050454"/>
    <lineage>
        <taxon>Archaea</taxon>
        <taxon>Thermoproteota</taxon>
        <taxon>Thermoprotei</taxon>
        <taxon>Desulfurococcales</taxon>
        <taxon>Desulfurococcaceae</taxon>
        <taxon>Ignisphaera</taxon>
    </lineage>
</organism>
<dbReference type="EMBL" id="JASNVW010000004">
    <property type="protein sequence ID" value="MDK6029119.1"/>
    <property type="molecule type" value="Genomic_DNA"/>
</dbReference>
<gene>
    <name evidence="1" type="ORF">QPL79_07065</name>
</gene>
<reference evidence="1 2" key="1">
    <citation type="submission" date="2023-05" db="EMBL/GenBank/DDBJ databases">
        <title>A new hyperthermophilic archaea 'Ignisphaera cupida' sp. nov. and description of the family 'Ignisphaeraceae' fam. nov.</title>
        <authorList>
            <person name="Podosokorskaya O.A."/>
            <person name="Elcheninov A.G."/>
            <person name="Klukina A."/>
            <person name="Merkel A.Y."/>
        </authorList>
    </citation>
    <scope>NUCLEOTIDE SEQUENCE [LARGE SCALE GENOMIC DNA]</scope>
    <source>
        <strain evidence="1 2">4213-co</strain>
    </source>
</reference>
<proteinExistence type="predicted"/>
<comment type="caution">
    <text evidence="1">The sequence shown here is derived from an EMBL/GenBank/DDBJ whole genome shotgun (WGS) entry which is preliminary data.</text>
</comment>
<sequence>MDYAKNLLVELLTNTSKYFDKRLVLNSDGRKLLDKIIYILSTNNFQNRKLLKSVRKEPTLENVIKLAEEVLQLDAKTLLQFKTNLDELRCYEEKCCD</sequence>
<protein>
    <submittedName>
        <fullName evidence="1">Uncharacterized protein</fullName>
    </submittedName>
</protein>
<evidence type="ECO:0000313" key="1">
    <source>
        <dbReference type="EMBL" id="MDK6029119.1"/>
    </source>
</evidence>
<dbReference type="Proteomes" id="UP001529235">
    <property type="component" value="Unassembled WGS sequence"/>
</dbReference>
<name>A0ABD4Z8T1_9CREN</name>
<evidence type="ECO:0000313" key="2">
    <source>
        <dbReference type="Proteomes" id="UP001529235"/>
    </source>
</evidence>
<dbReference type="RefSeq" id="WP_285274105.1">
    <property type="nucleotide sequence ID" value="NZ_JASNVW010000004.1"/>
</dbReference>
<keyword evidence="2" id="KW-1185">Reference proteome</keyword>